<sequence>MAMPMLIINMGAEMIYVLDQRLKAQSIPRDKSSKVLEDIIKTMHNDKFMNELFKPHRMYSNASTRQIFDRLAHSSIMRLNTNSMDKLYDLMRMGFKFQMLSCSSADELVHVTMNHLENTKALIESADVKGLVDETILLTSQTFGTMSAADFFLLKQHLCRFFQDTRIKVSLFLQSGIQGADGTLSIRYDGLTATGGRVPGTIRYFDDEGNVDDEERFSIASAEDSTAAPDVPVLDRDQRNTQLGYNMYEADAKGAGLVGGKSTRDVVADAKRGGARGPQERKPVGKTFKATASDGLNLLADLLGASAKEVAEDKSSFRLNLFPDDCSKGGGDEDEDSKSVPTIWIDATSERKEAEALADGFDMSESSREGKDHDDLLKLMDSTT</sequence>
<feature type="compositionally biased region" description="Basic and acidic residues" evidence="1">
    <location>
        <begin position="365"/>
        <end position="378"/>
    </location>
</feature>
<evidence type="ECO:0000313" key="3">
    <source>
        <dbReference type="Proteomes" id="UP001209570"/>
    </source>
</evidence>
<name>A0AAD5LWV9_PYTIN</name>
<dbReference type="Proteomes" id="UP001209570">
    <property type="component" value="Unassembled WGS sequence"/>
</dbReference>
<feature type="region of interest" description="Disordered" evidence="1">
    <location>
        <begin position="355"/>
        <end position="384"/>
    </location>
</feature>
<keyword evidence="3" id="KW-1185">Reference proteome</keyword>
<proteinExistence type="predicted"/>
<dbReference type="GO" id="GO:0005886">
    <property type="term" value="C:plasma membrane"/>
    <property type="evidence" value="ECO:0007669"/>
    <property type="project" value="TreeGrafter"/>
</dbReference>
<dbReference type="InterPro" id="IPR019332">
    <property type="entry name" value="OSCP1"/>
</dbReference>
<dbReference type="AlphaFoldDB" id="A0AAD5LWV9"/>
<dbReference type="PANTHER" id="PTHR21439">
    <property type="entry name" value="OXIDORED-NITRO DOMAIN-CONTAINING PROTEIN"/>
    <property type="match status" value="1"/>
</dbReference>
<evidence type="ECO:0000256" key="1">
    <source>
        <dbReference type="SAM" id="MobiDB-lite"/>
    </source>
</evidence>
<organism evidence="2 3">
    <name type="scientific">Pythium insidiosum</name>
    <name type="common">Pythiosis disease agent</name>
    <dbReference type="NCBI Taxonomy" id="114742"/>
    <lineage>
        <taxon>Eukaryota</taxon>
        <taxon>Sar</taxon>
        <taxon>Stramenopiles</taxon>
        <taxon>Oomycota</taxon>
        <taxon>Peronosporomycetes</taxon>
        <taxon>Pythiales</taxon>
        <taxon>Pythiaceae</taxon>
        <taxon>Pythium</taxon>
    </lineage>
</organism>
<evidence type="ECO:0008006" key="4">
    <source>
        <dbReference type="Google" id="ProtNLM"/>
    </source>
</evidence>
<gene>
    <name evidence="2" type="ORF">P43SY_003242</name>
</gene>
<evidence type="ECO:0000313" key="2">
    <source>
        <dbReference type="EMBL" id="KAJ0395029.1"/>
    </source>
</evidence>
<dbReference type="Pfam" id="PF10188">
    <property type="entry name" value="Oscp1"/>
    <property type="match status" value="1"/>
</dbReference>
<dbReference type="EMBL" id="JAKCXM010000368">
    <property type="protein sequence ID" value="KAJ0395029.1"/>
    <property type="molecule type" value="Genomic_DNA"/>
</dbReference>
<reference evidence="2" key="1">
    <citation type="submission" date="2021-12" db="EMBL/GenBank/DDBJ databases">
        <title>Prjna785345.</title>
        <authorList>
            <person name="Rujirawat T."/>
            <person name="Krajaejun T."/>
        </authorList>
    </citation>
    <scope>NUCLEOTIDE SEQUENCE</scope>
    <source>
        <strain evidence="2">Pi057C3</strain>
    </source>
</reference>
<comment type="caution">
    <text evidence="2">The sequence shown here is derived from an EMBL/GenBank/DDBJ whole genome shotgun (WGS) entry which is preliminary data.</text>
</comment>
<dbReference type="PANTHER" id="PTHR21439:SF0">
    <property type="entry name" value="PROTEIN OSCP1"/>
    <property type="match status" value="1"/>
</dbReference>
<protein>
    <recommendedName>
        <fullName evidence="4">Protein OSCP1</fullName>
    </recommendedName>
</protein>
<accession>A0AAD5LWV9</accession>
<dbReference type="GO" id="GO:0005737">
    <property type="term" value="C:cytoplasm"/>
    <property type="evidence" value="ECO:0007669"/>
    <property type="project" value="TreeGrafter"/>
</dbReference>